<evidence type="ECO:0000313" key="5">
    <source>
        <dbReference type="Proteomes" id="UP000182945"/>
    </source>
</evidence>
<evidence type="ECO:0000256" key="2">
    <source>
        <dbReference type="ARBA" id="ARBA00023163"/>
    </source>
</evidence>
<dbReference type="PANTHER" id="PTHR38600">
    <property type="entry name" value="TRANSCRIPTIONAL REGULATORY PROTEIN"/>
    <property type="match status" value="1"/>
</dbReference>
<dbReference type="InterPro" id="IPR036390">
    <property type="entry name" value="WH_DNA-bd_sf"/>
</dbReference>
<evidence type="ECO:0000256" key="1">
    <source>
        <dbReference type="ARBA" id="ARBA00023015"/>
    </source>
</evidence>
<dbReference type="PANTHER" id="PTHR38600:SF2">
    <property type="entry name" value="SLL0088 PROTEIN"/>
    <property type="match status" value="1"/>
</dbReference>
<feature type="domain" description="HTH deoR-type" evidence="3">
    <location>
        <begin position="9"/>
        <end position="52"/>
    </location>
</feature>
<protein>
    <recommendedName>
        <fullName evidence="3">HTH deoR-type domain-containing protein</fullName>
    </recommendedName>
</protein>
<dbReference type="Pfam" id="PF08220">
    <property type="entry name" value="HTH_DeoR"/>
    <property type="match status" value="1"/>
</dbReference>
<gene>
    <name evidence="4" type="ORF">BME96_12320</name>
</gene>
<sequence length="211" mass="24811">MNKRHTTKQKLLHILKKDKECSMTRVMSFFDISEIAVRKHLHELEQQGFVRKNTIKQKMGRPYYTYELTRKGHATFPNQYEKLPLELLQDLEEVHGQEAVNAVLKKRMEREKAYFDSKLELIESFDQKVSEVAKIQDEKGYMVEVHKTEEGYEIINFNCPIANIASAYGQVCNNEKEVFNELFPTSEVKAESYITNGHNYCKWTLKKPKGR</sequence>
<dbReference type="KEGG" id="vhl:BME96_12320"/>
<accession>A0AAC9J130</accession>
<keyword evidence="2" id="KW-0804">Transcription</keyword>
<reference evidence="4 5" key="1">
    <citation type="submission" date="2016-11" db="EMBL/GenBank/DDBJ databases">
        <title>Complete genome sequencing of Virgibacillus halodenitrificans PDB-F2.</title>
        <authorList>
            <person name="Sun Z."/>
            <person name="Zhou Y."/>
            <person name="Li H."/>
        </authorList>
    </citation>
    <scope>NUCLEOTIDE SEQUENCE [LARGE SCALE GENOMIC DNA]</scope>
    <source>
        <strain evidence="4 5">PDB-F2</strain>
    </source>
</reference>
<dbReference type="EMBL" id="CP017962">
    <property type="protein sequence ID" value="APC48930.1"/>
    <property type="molecule type" value="Genomic_DNA"/>
</dbReference>
<keyword evidence="1" id="KW-0805">Transcription regulation</keyword>
<evidence type="ECO:0000313" key="4">
    <source>
        <dbReference type="EMBL" id="APC48930.1"/>
    </source>
</evidence>
<dbReference type="GeneID" id="71515187"/>
<dbReference type="GO" id="GO:0003700">
    <property type="term" value="F:DNA-binding transcription factor activity"/>
    <property type="evidence" value="ECO:0007669"/>
    <property type="project" value="InterPro"/>
</dbReference>
<dbReference type="InterPro" id="IPR036388">
    <property type="entry name" value="WH-like_DNA-bd_sf"/>
</dbReference>
<dbReference type="Gene3D" id="1.10.10.10">
    <property type="entry name" value="Winged helix-like DNA-binding domain superfamily/Winged helix DNA-binding domain"/>
    <property type="match status" value="1"/>
</dbReference>
<organism evidence="4 5">
    <name type="scientific">Virgibacillus halodenitrificans</name>
    <name type="common">Bacillus halodenitrificans</name>
    <dbReference type="NCBI Taxonomy" id="1482"/>
    <lineage>
        <taxon>Bacteria</taxon>
        <taxon>Bacillati</taxon>
        <taxon>Bacillota</taxon>
        <taxon>Bacilli</taxon>
        <taxon>Bacillales</taxon>
        <taxon>Bacillaceae</taxon>
        <taxon>Virgibacillus</taxon>
    </lineage>
</organism>
<proteinExistence type="predicted"/>
<dbReference type="Proteomes" id="UP000182945">
    <property type="component" value="Chromosome"/>
</dbReference>
<evidence type="ECO:0000259" key="3">
    <source>
        <dbReference type="Pfam" id="PF08220"/>
    </source>
</evidence>
<dbReference type="AlphaFoldDB" id="A0AAC9J130"/>
<dbReference type="InterPro" id="IPR001034">
    <property type="entry name" value="DeoR_HTH"/>
</dbReference>
<name>A0AAC9J130_VIRHA</name>
<dbReference type="RefSeq" id="WP_019378636.1">
    <property type="nucleotide sequence ID" value="NZ_CP017962.1"/>
</dbReference>
<dbReference type="SUPFAM" id="SSF46785">
    <property type="entry name" value="Winged helix' DNA-binding domain"/>
    <property type="match status" value="1"/>
</dbReference>